<evidence type="ECO:0000313" key="2">
    <source>
        <dbReference type="Proteomes" id="UP000029981"/>
    </source>
</evidence>
<reference evidence="1 2" key="3">
    <citation type="journal article" date="2010" name="BMC Genomics">
        <title>Transcriptome sequencing and comparative analysis of cucumber flowers with different sex types.</title>
        <authorList>
            <person name="Guo S."/>
            <person name="Zheng Y."/>
            <person name="Joung J.G."/>
            <person name="Liu S."/>
            <person name="Zhang Z."/>
            <person name="Crasta O.R."/>
            <person name="Sobral B.W."/>
            <person name="Xu Y."/>
            <person name="Huang S."/>
            <person name="Fei Z."/>
        </authorList>
    </citation>
    <scope>NUCLEOTIDE SEQUENCE [LARGE SCALE GENOMIC DNA]</scope>
    <source>
        <strain evidence="2">cv. 9930</strain>
    </source>
</reference>
<reference evidence="1 2" key="2">
    <citation type="journal article" date="2009" name="PLoS ONE">
        <title>An integrated genetic and cytogenetic map of the cucumber genome.</title>
        <authorList>
            <person name="Ren Y."/>
            <person name="Zhang Z."/>
            <person name="Liu J."/>
            <person name="Staub J.E."/>
            <person name="Han Y."/>
            <person name="Cheng Z."/>
            <person name="Li X."/>
            <person name="Lu J."/>
            <person name="Miao H."/>
            <person name="Kang H."/>
            <person name="Xie B."/>
            <person name="Gu X."/>
            <person name="Wang X."/>
            <person name="Du Y."/>
            <person name="Jin W."/>
            <person name="Huang S."/>
        </authorList>
    </citation>
    <scope>NUCLEOTIDE SEQUENCE [LARGE SCALE GENOMIC DNA]</scope>
    <source>
        <strain evidence="2">cv. 9930</strain>
    </source>
</reference>
<protein>
    <submittedName>
        <fullName evidence="1">Uncharacterized protein</fullName>
    </submittedName>
</protein>
<sequence length="155" mass="17513">MGRVVAEVNQKPAPNSSRSKVFHYIRTCFARSITSMNSNKCGALELKYQPSSRRMTCDYLLLKNVRAPSIYGIEPEGTNNKNQCRNLFRVVASIFFLASHEGFSSMPLRLVLSHGSKVLFQLPFDTPSVGGNPVFSLKSSMDFKYTVVQQRIWKL</sequence>
<keyword evidence="2" id="KW-1185">Reference proteome</keyword>
<gene>
    <name evidence="1" type="ORF">Csa_2G361685</name>
</gene>
<reference evidence="1 2" key="1">
    <citation type="journal article" date="2009" name="Nat. Genet.">
        <title>The genome of the cucumber, Cucumis sativus L.</title>
        <authorList>
            <person name="Huang S."/>
            <person name="Li R."/>
            <person name="Zhang Z."/>
            <person name="Li L."/>
            <person name="Gu X."/>
            <person name="Fan W."/>
            <person name="Lucas W.J."/>
            <person name="Wang X."/>
            <person name="Xie B."/>
            <person name="Ni P."/>
            <person name="Ren Y."/>
            <person name="Zhu H."/>
            <person name="Li J."/>
            <person name="Lin K."/>
            <person name="Jin W."/>
            <person name="Fei Z."/>
            <person name="Li G."/>
            <person name="Staub J."/>
            <person name="Kilian A."/>
            <person name="van der Vossen E.A."/>
            <person name="Wu Y."/>
            <person name="Guo J."/>
            <person name="He J."/>
            <person name="Jia Z."/>
            <person name="Ren Y."/>
            <person name="Tian G."/>
            <person name="Lu Y."/>
            <person name="Ruan J."/>
            <person name="Qian W."/>
            <person name="Wang M."/>
            <person name="Huang Q."/>
            <person name="Li B."/>
            <person name="Xuan Z."/>
            <person name="Cao J."/>
            <person name="Asan"/>
            <person name="Wu Z."/>
            <person name="Zhang J."/>
            <person name="Cai Q."/>
            <person name="Bai Y."/>
            <person name="Zhao B."/>
            <person name="Han Y."/>
            <person name="Li Y."/>
            <person name="Li X."/>
            <person name="Wang S."/>
            <person name="Shi Q."/>
            <person name="Liu S."/>
            <person name="Cho W.K."/>
            <person name="Kim J.Y."/>
            <person name="Xu Y."/>
            <person name="Heller-Uszynska K."/>
            <person name="Miao H."/>
            <person name="Cheng Z."/>
            <person name="Zhang S."/>
            <person name="Wu J."/>
            <person name="Yang Y."/>
            <person name="Kang H."/>
            <person name="Li M."/>
            <person name="Liang H."/>
            <person name="Ren X."/>
            <person name="Shi Z."/>
            <person name="Wen M."/>
            <person name="Jian M."/>
            <person name="Yang H."/>
            <person name="Zhang G."/>
            <person name="Yang Z."/>
            <person name="Chen R."/>
            <person name="Liu S."/>
            <person name="Li J."/>
            <person name="Ma L."/>
            <person name="Liu H."/>
            <person name="Zhou Y."/>
            <person name="Zhao J."/>
            <person name="Fang X."/>
            <person name="Li G."/>
            <person name="Fang L."/>
            <person name="Li Y."/>
            <person name="Liu D."/>
            <person name="Zheng H."/>
            <person name="Zhang Y."/>
            <person name="Qin N."/>
            <person name="Li Z."/>
            <person name="Yang G."/>
            <person name="Yang S."/>
            <person name="Bolund L."/>
            <person name="Kristiansen K."/>
            <person name="Zheng H."/>
            <person name="Li S."/>
            <person name="Zhang X."/>
            <person name="Yang H."/>
            <person name="Wang J."/>
            <person name="Sun R."/>
            <person name="Zhang B."/>
            <person name="Jiang S."/>
            <person name="Wang J."/>
            <person name="Du Y."/>
            <person name="Li S."/>
        </authorList>
    </citation>
    <scope>NUCLEOTIDE SEQUENCE [LARGE SCALE GENOMIC DNA]</scope>
    <source>
        <strain evidence="2">cv. 9930</strain>
    </source>
</reference>
<proteinExistence type="predicted"/>
<reference evidence="1 2" key="4">
    <citation type="journal article" date="2011" name="BMC Genomics">
        <title>RNA-Seq improves annotation of protein-coding genes in the cucumber genome.</title>
        <authorList>
            <person name="Li Z."/>
            <person name="Zhang Z."/>
            <person name="Yan P."/>
            <person name="Huang S."/>
            <person name="Fei Z."/>
            <person name="Lin K."/>
        </authorList>
    </citation>
    <scope>NUCLEOTIDE SEQUENCE [LARGE SCALE GENOMIC DNA]</scope>
    <source>
        <strain evidence="2">cv. 9930</strain>
    </source>
</reference>
<dbReference type="Gramene" id="KGN62603">
    <property type="protein sequence ID" value="KGN62603"/>
    <property type="gene ID" value="Csa_2G361685"/>
</dbReference>
<organism evidence="1 2">
    <name type="scientific">Cucumis sativus</name>
    <name type="common">Cucumber</name>
    <dbReference type="NCBI Taxonomy" id="3659"/>
    <lineage>
        <taxon>Eukaryota</taxon>
        <taxon>Viridiplantae</taxon>
        <taxon>Streptophyta</taxon>
        <taxon>Embryophyta</taxon>
        <taxon>Tracheophyta</taxon>
        <taxon>Spermatophyta</taxon>
        <taxon>Magnoliopsida</taxon>
        <taxon>eudicotyledons</taxon>
        <taxon>Gunneridae</taxon>
        <taxon>Pentapetalae</taxon>
        <taxon>rosids</taxon>
        <taxon>fabids</taxon>
        <taxon>Cucurbitales</taxon>
        <taxon>Cucurbitaceae</taxon>
        <taxon>Benincaseae</taxon>
        <taxon>Cucumis</taxon>
    </lineage>
</organism>
<accession>A0A0A0LLG1</accession>
<evidence type="ECO:0000313" key="1">
    <source>
        <dbReference type="EMBL" id="KGN62603.1"/>
    </source>
</evidence>
<name>A0A0A0LLG1_CUCSA</name>
<dbReference type="EMBL" id="CM002923">
    <property type="protein sequence ID" value="KGN62603.1"/>
    <property type="molecule type" value="Genomic_DNA"/>
</dbReference>
<dbReference type="Proteomes" id="UP000029981">
    <property type="component" value="Chromosome 2"/>
</dbReference>
<dbReference type="AlphaFoldDB" id="A0A0A0LLG1"/>